<sequence>MISCAFVILVQVERLVARMPGISLARLSPDGVREDIDEFSELYASDFVDPPLKGTDFYSGERFKGRLTGDYLNAPRFEAVVARDSDGLVGFIYGCSLPAGTSWWSDLVGQLPESLTVETGERTVAIIDFVVAKRSRGAGIGSRLYREFIDGRSEARASLFCSPPQQPAYSIWQHWGYEKVGESRPAEDANLLHAFLKELRAAS</sequence>
<organism evidence="2 3">
    <name type="scientific">Streptomyces dysideae</name>
    <dbReference type="NCBI Taxonomy" id="909626"/>
    <lineage>
        <taxon>Bacteria</taxon>
        <taxon>Bacillati</taxon>
        <taxon>Actinomycetota</taxon>
        <taxon>Actinomycetes</taxon>
        <taxon>Kitasatosporales</taxon>
        <taxon>Streptomycetaceae</taxon>
        <taxon>Streptomyces</taxon>
    </lineage>
</organism>
<dbReference type="InterPro" id="IPR016181">
    <property type="entry name" value="Acyl_CoA_acyltransferase"/>
</dbReference>
<dbReference type="STRING" id="909626.AQJ91_00010"/>
<dbReference type="AlphaFoldDB" id="A0A117S346"/>
<evidence type="ECO:0000259" key="1">
    <source>
        <dbReference type="PROSITE" id="PS51186"/>
    </source>
</evidence>
<dbReference type="Pfam" id="PF00583">
    <property type="entry name" value="Acetyltransf_1"/>
    <property type="match status" value="1"/>
</dbReference>
<reference evidence="2 3" key="1">
    <citation type="submission" date="2015-10" db="EMBL/GenBank/DDBJ databases">
        <title>Draft genome sequence of Streptomyces sp. RV15, isolated from a marine sponge.</title>
        <authorList>
            <person name="Ruckert C."/>
            <person name="Abdelmohsen U.R."/>
            <person name="Winkler A."/>
            <person name="Hentschel U."/>
            <person name="Kalinowski J."/>
            <person name="Kampfer P."/>
            <person name="Glaeser S."/>
        </authorList>
    </citation>
    <scope>NUCLEOTIDE SEQUENCE [LARGE SCALE GENOMIC DNA]</scope>
    <source>
        <strain evidence="2 3">RV15</strain>
    </source>
</reference>
<keyword evidence="3" id="KW-1185">Reference proteome</keyword>
<feature type="domain" description="N-acetyltransferase" evidence="1">
    <location>
        <begin position="22"/>
        <end position="202"/>
    </location>
</feature>
<dbReference type="Gene3D" id="3.40.630.30">
    <property type="match status" value="1"/>
</dbReference>
<evidence type="ECO:0000313" key="2">
    <source>
        <dbReference type="EMBL" id="KUO23149.1"/>
    </source>
</evidence>
<dbReference type="EMBL" id="LMXB01000001">
    <property type="protein sequence ID" value="KUO23149.1"/>
    <property type="molecule type" value="Genomic_DNA"/>
</dbReference>
<evidence type="ECO:0000313" key="3">
    <source>
        <dbReference type="Proteomes" id="UP000053260"/>
    </source>
</evidence>
<proteinExistence type="predicted"/>
<protein>
    <recommendedName>
        <fullName evidence="1">N-acetyltransferase domain-containing protein</fullName>
    </recommendedName>
</protein>
<dbReference type="PROSITE" id="PS51186">
    <property type="entry name" value="GNAT"/>
    <property type="match status" value="1"/>
</dbReference>
<gene>
    <name evidence="2" type="ORF">AQJ91_00010</name>
</gene>
<dbReference type="SUPFAM" id="SSF55729">
    <property type="entry name" value="Acyl-CoA N-acyltransferases (Nat)"/>
    <property type="match status" value="1"/>
</dbReference>
<dbReference type="GO" id="GO:0016747">
    <property type="term" value="F:acyltransferase activity, transferring groups other than amino-acyl groups"/>
    <property type="evidence" value="ECO:0007669"/>
    <property type="project" value="InterPro"/>
</dbReference>
<comment type="caution">
    <text evidence="2">The sequence shown here is derived from an EMBL/GenBank/DDBJ whole genome shotgun (WGS) entry which is preliminary data.</text>
</comment>
<accession>A0A117S346</accession>
<dbReference type="Proteomes" id="UP000053260">
    <property type="component" value="Unassembled WGS sequence"/>
</dbReference>
<dbReference type="InterPro" id="IPR000182">
    <property type="entry name" value="GNAT_dom"/>
</dbReference>
<name>A0A117S346_9ACTN</name>